<comment type="caution">
    <text evidence="1">The sequence shown here is derived from an EMBL/GenBank/DDBJ whole genome shotgun (WGS) entry which is preliminary data.</text>
</comment>
<dbReference type="Proteomes" id="UP001596317">
    <property type="component" value="Unassembled WGS sequence"/>
</dbReference>
<proteinExistence type="predicted"/>
<gene>
    <name evidence="1" type="ORF">ACFP90_24975</name>
</gene>
<name>A0ABW1ZQQ1_9DEIO</name>
<evidence type="ECO:0000313" key="1">
    <source>
        <dbReference type="EMBL" id="MFC6663294.1"/>
    </source>
</evidence>
<organism evidence="1 2">
    <name type="scientific">Deinococcus multiflagellatus</name>
    <dbReference type="NCBI Taxonomy" id="1656887"/>
    <lineage>
        <taxon>Bacteria</taxon>
        <taxon>Thermotogati</taxon>
        <taxon>Deinococcota</taxon>
        <taxon>Deinococci</taxon>
        <taxon>Deinococcales</taxon>
        <taxon>Deinococcaceae</taxon>
        <taxon>Deinococcus</taxon>
    </lineage>
</organism>
<keyword evidence="2" id="KW-1185">Reference proteome</keyword>
<reference evidence="2" key="1">
    <citation type="journal article" date="2019" name="Int. J. Syst. Evol. Microbiol.">
        <title>The Global Catalogue of Microorganisms (GCM) 10K type strain sequencing project: providing services to taxonomists for standard genome sequencing and annotation.</title>
        <authorList>
            <consortium name="The Broad Institute Genomics Platform"/>
            <consortium name="The Broad Institute Genome Sequencing Center for Infectious Disease"/>
            <person name="Wu L."/>
            <person name="Ma J."/>
        </authorList>
    </citation>
    <scope>NUCLEOTIDE SEQUENCE [LARGE SCALE GENOMIC DNA]</scope>
    <source>
        <strain evidence="2">CCUG 63830</strain>
    </source>
</reference>
<dbReference type="EMBL" id="JBHSWB010000003">
    <property type="protein sequence ID" value="MFC6663294.1"/>
    <property type="molecule type" value="Genomic_DNA"/>
</dbReference>
<protein>
    <submittedName>
        <fullName evidence="1">Uncharacterized protein</fullName>
    </submittedName>
</protein>
<accession>A0ABW1ZQQ1</accession>
<evidence type="ECO:0000313" key="2">
    <source>
        <dbReference type="Proteomes" id="UP001596317"/>
    </source>
</evidence>
<sequence>MTEPLTPADLHLLHADLPPVLPLLTTEDLDPDDLARHEWAEEVPLSPLRLVPLAWTGPGQDHRP</sequence>
<dbReference type="RefSeq" id="WP_224611265.1">
    <property type="nucleotide sequence ID" value="NZ_JAIQXV010000017.1"/>
</dbReference>